<dbReference type="Proteomes" id="UP000619079">
    <property type="component" value="Unassembled WGS sequence"/>
</dbReference>
<feature type="transmembrane region" description="Helical" evidence="9">
    <location>
        <begin position="284"/>
        <end position="306"/>
    </location>
</feature>
<comment type="pathway">
    <text evidence="2 9">Cofactor biosynthesis; adenosylcobalamin biosynthesis.</text>
</comment>
<keyword evidence="8 9" id="KW-0472">Membrane</keyword>
<dbReference type="GO" id="GO:0005886">
    <property type="term" value="C:plasma membrane"/>
    <property type="evidence" value="ECO:0007669"/>
    <property type="project" value="UniProtKB-SubCell"/>
</dbReference>
<evidence type="ECO:0000256" key="9">
    <source>
        <dbReference type="HAMAP-Rule" id="MF_00024"/>
    </source>
</evidence>
<keyword evidence="4 9" id="KW-1003">Cell membrane</keyword>
<dbReference type="UniPathway" id="UPA00148"/>
<comment type="function">
    <text evidence="9">Converts cobyric acid to cobinamide by the addition of aminopropanol on the F carboxylic group.</text>
</comment>
<dbReference type="GO" id="GO:0048472">
    <property type="term" value="F:threonine-phosphate decarboxylase activity"/>
    <property type="evidence" value="ECO:0007669"/>
    <property type="project" value="InterPro"/>
</dbReference>
<evidence type="ECO:0000256" key="4">
    <source>
        <dbReference type="ARBA" id="ARBA00022475"/>
    </source>
</evidence>
<evidence type="ECO:0000256" key="8">
    <source>
        <dbReference type="ARBA" id="ARBA00023136"/>
    </source>
</evidence>
<dbReference type="RefSeq" id="WP_199025030.1">
    <property type="nucleotide sequence ID" value="NZ_JAELVR010000007.1"/>
</dbReference>
<proteinExistence type="inferred from homology"/>
<name>A0A8J7IKZ3_9RHOB</name>
<dbReference type="HAMAP" id="MF_00024">
    <property type="entry name" value="CobD_CbiB"/>
    <property type="match status" value="1"/>
</dbReference>
<sequence length="307" mass="32190">MSTAAALVLAMLLDALLGEPRWLWTRLPHPAVLMGRAVAALDQRLNDPSRQRLKGILALLLLAGGALALGALLSLGGPLVEIVIAAILLAQKSLVQHVQAVADGLRLSTGDGRLAVSMIVSRDTRAMSDAQIARSAIESAAENLSDGVIAPAFWFLLGGLPGLLLYKAVNTADSMIGYRTPRHAAFGWAAARCDDLLNLAPARLTALLIALPARQLGNWRAIAADAALHRSPNAGWPEAAMARALNLALAGPRSYDGRMQDLAWVNGGARREIGAADIDAAVKVLWRAWAVALVGVMLLAALSALAD</sequence>
<feature type="transmembrane region" description="Helical" evidence="9">
    <location>
        <begin position="56"/>
        <end position="89"/>
    </location>
</feature>
<gene>
    <name evidence="9" type="primary">cobD</name>
    <name evidence="10" type="ORF">JF290_11510</name>
</gene>
<evidence type="ECO:0000256" key="7">
    <source>
        <dbReference type="ARBA" id="ARBA00022989"/>
    </source>
</evidence>
<keyword evidence="5 9" id="KW-0169">Cobalamin biosynthesis</keyword>
<evidence type="ECO:0000256" key="6">
    <source>
        <dbReference type="ARBA" id="ARBA00022692"/>
    </source>
</evidence>
<comment type="subcellular location">
    <subcellularLocation>
        <location evidence="1 9">Cell membrane</location>
        <topology evidence="1 9">Multi-pass membrane protein</topology>
    </subcellularLocation>
</comment>
<comment type="caution">
    <text evidence="10">The sequence shown here is derived from an EMBL/GenBank/DDBJ whole genome shotgun (WGS) entry which is preliminary data.</text>
</comment>
<dbReference type="GO" id="GO:0015420">
    <property type="term" value="F:ABC-type vitamin B12 transporter activity"/>
    <property type="evidence" value="ECO:0007669"/>
    <property type="project" value="UniProtKB-UniRule"/>
</dbReference>
<dbReference type="GO" id="GO:0009236">
    <property type="term" value="P:cobalamin biosynthetic process"/>
    <property type="evidence" value="ECO:0007669"/>
    <property type="project" value="UniProtKB-UniRule"/>
</dbReference>
<dbReference type="Pfam" id="PF03186">
    <property type="entry name" value="CobD_Cbib"/>
    <property type="match status" value="1"/>
</dbReference>
<dbReference type="PANTHER" id="PTHR34308:SF1">
    <property type="entry name" value="COBALAMIN BIOSYNTHESIS PROTEIN CBIB"/>
    <property type="match status" value="1"/>
</dbReference>
<keyword evidence="6 9" id="KW-0812">Transmembrane</keyword>
<evidence type="ECO:0000256" key="2">
    <source>
        <dbReference type="ARBA" id="ARBA00004953"/>
    </source>
</evidence>
<evidence type="ECO:0000256" key="3">
    <source>
        <dbReference type="ARBA" id="ARBA00006263"/>
    </source>
</evidence>
<dbReference type="InterPro" id="IPR004485">
    <property type="entry name" value="Cobalamin_biosynth_CobD/CbiB"/>
</dbReference>
<dbReference type="NCBIfam" id="TIGR00380">
    <property type="entry name" value="cobal_cbiB"/>
    <property type="match status" value="1"/>
</dbReference>
<protein>
    <recommendedName>
        <fullName evidence="9">Cobalamin biosynthesis protein CobD</fullName>
    </recommendedName>
</protein>
<evidence type="ECO:0000313" key="10">
    <source>
        <dbReference type="EMBL" id="MBJ6372153.1"/>
    </source>
</evidence>
<organism evidence="10 11">
    <name type="scientific">Sedimentitalea arenosa</name>
    <dbReference type="NCBI Taxonomy" id="2798803"/>
    <lineage>
        <taxon>Bacteria</taxon>
        <taxon>Pseudomonadati</taxon>
        <taxon>Pseudomonadota</taxon>
        <taxon>Alphaproteobacteria</taxon>
        <taxon>Rhodobacterales</taxon>
        <taxon>Paracoccaceae</taxon>
        <taxon>Sedimentitalea</taxon>
    </lineage>
</organism>
<evidence type="ECO:0000256" key="1">
    <source>
        <dbReference type="ARBA" id="ARBA00004651"/>
    </source>
</evidence>
<reference evidence="10" key="1">
    <citation type="submission" date="2020-12" db="EMBL/GenBank/DDBJ databases">
        <title>Sedimentitalea sp. nov., isolated from sand in Incheon.</title>
        <authorList>
            <person name="Kim W."/>
        </authorList>
    </citation>
    <scope>NUCLEOTIDE SEQUENCE</scope>
    <source>
        <strain evidence="10">CAU 1593</strain>
    </source>
</reference>
<keyword evidence="11" id="KW-1185">Reference proteome</keyword>
<evidence type="ECO:0000256" key="5">
    <source>
        <dbReference type="ARBA" id="ARBA00022573"/>
    </source>
</evidence>
<keyword evidence="7 9" id="KW-1133">Transmembrane helix</keyword>
<comment type="caution">
    <text evidence="9">Lacks conserved residue(s) required for the propagation of feature annotation.</text>
</comment>
<accession>A0A8J7IKZ3</accession>
<comment type="similarity">
    <text evidence="3 9">Belongs to the CobD/CbiB family.</text>
</comment>
<dbReference type="AlphaFoldDB" id="A0A8J7IKZ3"/>
<evidence type="ECO:0000313" key="11">
    <source>
        <dbReference type="Proteomes" id="UP000619079"/>
    </source>
</evidence>
<dbReference type="EMBL" id="JAELVR010000007">
    <property type="protein sequence ID" value="MBJ6372153.1"/>
    <property type="molecule type" value="Genomic_DNA"/>
</dbReference>
<dbReference type="PANTHER" id="PTHR34308">
    <property type="entry name" value="COBALAMIN BIOSYNTHESIS PROTEIN CBIB"/>
    <property type="match status" value="1"/>
</dbReference>